<evidence type="ECO:0000259" key="1">
    <source>
        <dbReference type="Pfam" id="PF20530"/>
    </source>
</evidence>
<keyword evidence="3" id="KW-1185">Reference proteome</keyword>
<dbReference type="Proteomes" id="UP000282674">
    <property type="component" value="Unassembled WGS sequence"/>
</dbReference>
<name>A0A3M2MCQ2_9ACTN</name>
<dbReference type="OrthoDB" id="871648at2"/>
<evidence type="ECO:0000313" key="2">
    <source>
        <dbReference type="EMBL" id="RMI46415.1"/>
    </source>
</evidence>
<dbReference type="EMBL" id="RFFG01000009">
    <property type="protein sequence ID" value="RMI46415.1"/>
    <property type="molecule type" value="Genomic_DNA"/>
</dbReference>
<proteinExistence type="predicted"/>
<organism evidence="2 3">
    <name type="scientific">Actinomadura harenae</name>
    <dbReference type="NCBI Taxonomy" id="2483351"/>
    <lineage>
        <taxon>Bacteria</taxon>
        <taxon>Bacillati</taxon>
        <taxon>Actinomycetota</taxon>
        <taxon>Actinomycetes</taxon>
        <taxon>Streptosporangiales</taxon>
        <taxon>Thermomonosporaceae</taxon>
        <taxon>Actinomadura</taxon>
    </lineage>
</organism>
<protein>
    <recommendedName>
        <fullName evidence="1">DUF6745 domain-containing protein</fullName>
    </recommendedName>
</protein>
<dbReference type="InterPro" id="IPR046633">
    <property type="entry name" value="DUF6745"/>
</dbReference>
<reference evidence="2 3" key="1">
    <citation type="submission" date="2018-10" db="EMBL/GenBank/DDBJ databases">
        <title>Isolation from soil.</title>
        <authorList>
            <person name="Hu J."/>
        </authorList>
    </citation>
    <scope>NUCLEOTIDE SEQUENCE [LARGE SCALE GENOMIC DNA]</scope>
    <source>
        <strain evidence="2 3">NEAU-Ht49</strain>
    </source>
</reference>
<feature type="domain" description="DUF6745" evidence="1">
    <location>
        <begin position="145"/>
        <end position="349"/>
    </location>
</feature>
<accession>A0A3M2MCQ2</accession>
<dbReference type="AlphaFoldDB" id="A0A3M2MCQ2"/>
<dbReference type="Pfam" id="PF20530">
    <property type="entry name" value="DUF6745"/>
    <property type="match status" value="1"/>
</dbReference>
<evidence type="ECO:0000313" key="3">
    <source>
        <dbReference type="Proteomes" id="UP000282674"/>
    </source>
</evidence>
<comment type="caution">
    <text evidence="2">The sequence shown here is derived from an EMBL/GenBank/DDBJ whole genome shotgun (WGS) entry which is preliminary data.</text>
</comment>
<gene>
    <name evidence="2" type="ORF">EBO15_07300</name>
</gene>
<sequence>MLSWETAAFATGPGDRARAEAGVTAAYTAAGLDAPERFLWVESPAQGALAAAVLAGRADVLRAAGLDVPDVPSDAGASVRDAVRTRPWEAARAAAYERLGPQEWAPSWARTAAPLWDRVQQIVIRVRQAIGDLAGEEGSRAEAVLRAATLDAVLGQHDAAWLAQFDALGTLPAGLAEVARNAGWWWPYERLVIIAPRPSELHRDEPGRLHRGDGPALAFPDGLALHAWRGMPIPADFVASLTGLTREQIDRESNAELRRVMLEIFGYDRYLAETGAKPVHQDETGILWRIALWGDEDVVMVEVVNSTPEPDGTYRQYFLRVPPSTRTAREGVAWTFGVEAADYNPLKQT</sequence>